<dbReference type="HOGENOM" id="CLU_2868974_0_0_1"/>
<dbReference type="AlphaFoldDB" id="A7EKW8"/>
<dbReference type="Proteomes" id="UP000001312">
    <property type="component" value="Unassembled WGS sequence"/>
</dbReference>
<accession>A7EKW8</accession>
<reference evidence="2" key="1">
    <citation type="journal article" date="2011" name="PLoS Genet.">
        <title>Genomic analysis of the necrotrophic fungal pathogens Sclerotinia sclerotiorum and Botrytis cinerea.</title>
        <authorList>
            <person name="Amselem J."/>
            <person name="Cuomo C.A."/>
            <person name="van Kan J.A."/>
            <person name="Viaud M."/>
            <person name="Benito E.P."/>
            <person name="Couloux A."/>
            <person name="Coutinho P.M."/>
            <person name="de Vries R.P."/>
            <person name="Dyer P.S."/>
            <person name="Fillinger S."/>
            <person name="Fournier E."/>
            <person name="Gout L."/>
            <person name="Hahn M."/>
            <person name="Kohn L."/>
            <person name="Lapalu N."/>
            <person name="Plummer K.M."/>
            <person name="Pradier J.M."/>
            <person name="Quevillon E."/>
            <person name="Sharon A."/>
            <person name="Simon A."/>
            <person name="ten Have A."/>
            <person name="Tudzynski B."/>
            <person name="Tudzynski P."/>
            <person name="Wincker P."/>
            <person name="Andrew M."/>
            <person name="Anthouard V."/>
            <person name="Beever R.E."/>
            <person name="Beffa R."/>
            <person name="Benoit I."/>
            <person name="Bouzid O."/>
            <person name="Brault B."/>
            <person name="Chen Z."/>
            <person name="Choquer M."/>
            <person name="Collemare J."/>
            <person name="Cotton P."/>
            <person name="Danchin E.G."/>
            <person name="Da Silva C."/>
            <person name="Gautier A."/>
            <person name="Giraud C."/>
            <person name="Giraud T."/>
            <person name="Gonzalez C."/>
            <person name="Grossetete S."/>
            <person name="Guldener U."/>
            <person name="Henrissat B."/>
            <person name="Howlett B.J."/>
            <person name="Kodira C."/>
            <person name="Kretschmer M."/>
            <person name="Lappartient A."/>
            <person name="Leroch M."/>
            <person name="Levis C."/>
            <person name="Mauceli E."/>
            <person name="Neuveglise C."/>
            <person name="Oeser B."/>
            <person name="Pearson M."/>
            <person name="Poulain J."/>
            <person name="Poussereau N."/>
            <person name="Quesneville H."/>
            <person name="Rascle C."/>
            <person name="Schumacher J."/>
            <person name="Segurens B."/>
            <person name="Sexton A."/>
            <person name="Silva E."/>
            <person name="Sirven C."/>
            <person name="Soanes D.M."/>
            <person name="Talbot N.J."/>
            <person name="Templeton M."/>
            <person name="Yandava C."/>
            <person name="Yarden O."/>
            <person name="Zeng Q."/>
            <person name="Rollins J.A."/>
            <person name="Lebrun M.H."/>
            <person name="Dickman M."/>
        </authorList>
    </citation>
    <scope>NUCLEOTIDE SEQUENCE [LARGE SCALE GENOMIC DNA]</scope>
    <source>
        <strain evidence="2">ATCC 18683 / 1980 / Ss-1</strain>
    </source>
</reference>
<keyword evidence="2" id="KW-1185">Reference proteome</keyword>
<name>A7EKW8_SCLS1</name>
<dbReference type="EMBL" id="CH476627">
    <property type="protein sequence ID" value="EDO03484.1"/>
    <property type="molecule type" value="Genomic_DNA"/>
</dbReference>
<protein>
    <submittedName>
        <fullName evidence="1">Uncharacterized protein</fullName>
    </submittedName>
</protein>
<gene>
    <name evidence="1" type="ORF">SS1G_05965</name>
</gene>
<evidence type="ECO:0000313" key="1">
    <source>
        <dbReference type="EMBL" id="EDO03484.1"/>
    </source>
</evidence>
<dbReference type="KEGG" id="ssl:SS1G_05965"/>
<dbReference type="RefSeq" id="XP_001593043.1">
    <property type="nucleotide sequence ID" value="XM_001592993.1"/>
</dbReference>
<dbReference type="InParanoid" id="A7EKW8"/>
<organism evidence="1 2">
    <name type="scientific">Sclerotinia sclerotiorum (strain ATCC 18683 / 1980 / Ss-1)</name>
    <name type="common">White mold</name>
    <name type="synonym">Whetzelinia sclerotiorum</name>
    <dbReference type="NCBI Taxonomy" id="665079"/>
    <lineage>
        <taxon>Eukaryota</taxon>
        <taxon>Fungi</taxon>
        <taxon>Dikarya</taxon>
        <taxon>Ascomycota</taxon>
        <taxon>Pezizomycotina</taxon>
        <taxon>Leotiomycetes</taxon>
        <taxon>Helotiales</taxon>
        <taxon>Sclerotiniaceae</taxon>
        <taxon>Sclerotinia</taxon>
    </lineage>
</organism>
<sequence>MKKQALVHKPKKGGNVIPTCGRRKERQEIVNWIQTGREIPSERYGLTEIAAALQVAQQLGNIVA</sequence>
<evidence type="ECO:0000313" key="2">
    <source>
        <dbReference type="Proteomes" id="UP000001312"/>
    </source>
</evidence>
<dbReference type="GeneID" id="5489518"/>
<proteinExistence type="predicted"/>